<dbReference type="AlphaFoldDB" id="A0A5C6BW39"/>
<evidence type="ECO:0000256" key="3">
    <source>
        <dbReference type="SAM" id="MobiDB-lite"/>
    </source>
</evidence>
<evidence type="ECO:0000256" key="1">
    <source>
        <dbReference type="ARBA" id="ARBA00022596"/>
    </source>
</evidence>
<feature type="compositionally biased region" description="Basic and acidic residues" evidence="3">
    <location>
        <begin position="383"/>
        <end position="410"/>
    </location>
</feature>
<keyword evidence="1 2" id="KW-0533">Nickel</keyword>
<dbReference type="Pfam" id="PF01969">
    <property type="entry name" value="Ni_insertion"/>
    <property type="match status" value="1"/>
</dbReference>
<dbReference type="HAMAP" id="MF_01074">
    <property type="entry name" value="LarC"/>
    <property type="match status" value="1"/>
</dbReference>
<dbReference type="NCBIfam" id="TIGR00299">
    <property type="entry name" value="nickel pincer cofactor biosynthesis protein LarC"/>
    <property type="match status" value="1"/>
</dbReference>
<evidence type="ECO:0000313" key="5">
    <source>
        <dbReference type="Proteomes" id="UP000320735"/>
    </source>
</evidence>
<feature type="region of interest" description="Disordered" evidence="3">
    <location>
        <begin position="369"/>
        <end position="410"/>
    </location>
</feature>
<dbReference type="GO" id="GO:0016151">
    <property type="term" value="F:nickel cation binding"/>
    <property type="evidence" value="ECO:0007669"/>
    <property type="project" value="UniProtKB-UniRule"/>
</dbReference>
<organism evidence="4 5">
    <name type="scientific">Symmachiella macrocystis</name>
    <dbReference type="NCBI Taxonomy" id="2527985"/>
    <lineage>
        <taxon>Bacteria</taxon>
        <taxon>Pseudomonadati</taxon>
        <taxon>Planctomycetota</taxon>
        <taxon>Planctomycetia</taxon>
        <taxon>Planctomycetales</taxon>
        <taxon>Planctomycetaceae</taxon>
        <taxon>Symmachiella</taxon>
    </lineage>
</organism>
<sequence>MTLGALLDAGVDEAAIRAGIASLDLPDVRLEINEVMKGDFRAKHVRVVHPEQHAHRHLSDIVTLIDNASALTEPQRALAKRIFHDVAAAEAKVHGATVEQVHFHEVGAIDSIVDIVGAAIGFDLLGADRVVSSPLPTGRGQIRIAHGICTVPAPGTAELLKGIPLVDVPIEAELTTPTGAAIVANVVDHFGALPEMQIESVGYGAGTKDFPERANLLRLFVGMATATPDVDYVSILETNLDDVSGEVIGYTKQKLFDAGALDVYSTPVQMKKDRPAVVLSVICRPADRDALESILFAETGTFGIRHHVLERSKRARELHEVTTIWGTVRGKIGWRHGEPAIFTPEFDSCAKIAEQNGVALRDVYRAAESAYQPQTPASPATGKQDHAHDHSHSHDHSHDHDHGHDHGHDH</sequence>
<keyword evidence="2" id="KW-0456">Lyase</keyword>
<gene>
    <name evidence="4" type="ORF">CA54_37590</name>
</gene>
<reference evidence="4 5" key="1">
    <citation type="submission" date="2019-02" db="EMBL/GenBank/DDBJ databases">
        <title>Deep-cultivation of Planctomycetes and their phenomic and genomic characterization uncovers novel biology.</title>
        <authorList>
            <person name="Wiegand S."/>
            <person name="Jogler M."/>
            <person name="Boedeker C."/>
            <person name="Pinto D."/>
            <person name="Vollmers J."/>
            <person name="Rivas-Marin E."/>
            <person name="Kohn T."/>
            <person name="Peeters S.H."/>
            <person name="Heuer A."/>
            <person name="Rast P."/>
            <person name="Oberbeckmann S."/>
            <person name="Bunk B."/>
            <person name="Jeske O."/>
            <person name="Meyerdierks A."/>
            <person name="Storesund J.E."/>
            <person name="Kallscheuer N."/>
            <person name="Luecker S."/>
            <person name="Lage O.M."/>
            <person name="Pohl T."/>
            <person name="Merkel B.J."/>
            <person name="Hornburger P."/>
            <person name="Mueller R.-W."/>
            <person name="Bruemmer F."/>
            <person name="Labrenz M."/>
            <person name="Spormann A.M."/>
            <person name="Op Den Camp H."/>
            <person name="Overmann J."/>
            <person name="Amann R."/>
            <person name="Jetten M.S.M."/>
            <person name="Mascher T."/>
            <person name="Medema M.H."/>
            <person name="Devos D.P."/>
            <person name="Kaster A.-K."/>
            <person name="Ovreas L."/>
            <person name="Rohde M."/>
            <person name="Galperin M.Y."/>
            <person name="Jogler C."/>
        </authorList>
    </citation>
    <scope>NUCLEOTIDE SEQUENCE [LARGE SCALE GENOMIC DNA]</scope>
    <source>
        <strain evidence="4 5">CA54</strain>
    </source>
</reference>
<name>A0A5C6BW39_9PLAN</name>
<proteinExistence type="inferred from homology"/>
<evidence type="ECO:0000256" key="2">
    <source>
        <dbReference type="HAMAP-Rule" id="MF_01074"/>
    </source>
</evidence>
<dbReference type="Gene3D" id="3.10.20.300">
    <property type="entry name" value="mk0293 like domain"/>
    <property type="match status" value="1"/>
</dbReference>
<dbReference type="Proteomes" id="UP000320735">
    <property type="component" value="Unassembled WGS sequence"/>
</dbReference>
<protein>
    <recommendedName>
        <fullName evidence="2">Putative nickel insertion protein</fullName>
    </recommendedName>
</protein>
<dbReference type="InterPro" id="IPR002822">
    <property type="entry name" value="Ni_insertion"/>
</dbReference>
<accession>A0A5C6BW39</accession>
<dbReference type="GO" id="GO:0016829">
    <property type="term" value="F:lyase activity"/>
    <property type="evidence" value="ECO:0007669"/>
    <property type="project" value="UniProtKB-UniRule"/>
</dbReference>
<keyword evidence="5" id="KW-1185">Reference proteome</keyword>
<comment type="similarity">
    <text evidence="2">Belongs to the LarC family.</text>
</comment>
<evidence type="ECO:0000313" key="4">
    <source>
        <dbReference type="EMBL" id="TWU14889.1"/>
    </source>
</evidence>
<dbReference type="Gene3D" id="3.30.70.1380">
    <property type="entry name" value="Transcriptional regulatory protein pf0864 domain like"/>
    <property type="match status" value="1"/>
</dbReference>
<dbReference type="PANTHER" id="PTHR36566">
    <property type="entry name" value="NICKEL INSERTION PROTEIN-RELATED"/>
    <property type="match status" value="1"/>
</dbReference>
<dbReference type="EMBL" id="SJPP01000001">
    <property type="protein sequence ID" value="TWU14889.1"/>
    <property type="molecule type" value="Genomic_DNA"/>
</dbReference>
<dbReference type="PANTHER" id="PTHR36566:SF1">
    <property type="entry name" value="PYRIDINIUM-3,5-BISTHIOCARBOXYLIC ACID MONONUCLEOTIDE NICKEL INSERTION PROTEIN"/>
    <property type="match status" value="1"/>
</dbReference>
<comment type="caution">
    <text evidence="4">The sequence shown here is derived from an EMBL/GenBank/DDBJ whole genome shotgun (WGS) entry which is preliminary data.</text>
</comment>